<name>A0ABS3DIV0_9BACT</name>
<evidence type="ECO:0008006" key="3">
    <source>
        <dbReference type="Google" id="ProtNLM"/>
    </source>
</evidence>
<evidence type="ECO:0000313" key="2">
    <source>
        <dbReference type="Proteomes" id="UP000664052"/>
    </source>
</evidence>
<gene>
    <name evidence="1" type="ORF">JYK02_27235</name>
</gene>
<evidence type="ECO:0000313" key="1">
    <source>
        <dbReference type="EMBL" id="MBN8231218.1"/>
    </source>
</evidence>
<dbReference type="EMBL" id="JAFIMU010000008">
    <property type="protein sequence ID" value="MBN8231218.1"/>
    <property type="molecule type" value="Genomic_DNA"/>
</dbReference>
<accession>A0ABS3DIV0</accession>
<proteinExistence type="predicted"/>
<reference evidence="1 2" key="1">
    <citation type="submission" date="2021-02" db="EMBL/GenBank/DDBJ databases">
        <title>De Novo genome assembly of isolated myxobacteria.</title>
        <authorList>
            <person name="Stevens D.C."/>
        </authorList>
    </citation>
    <scope>NUCLEOTIDE SEQUENCE [LARGE SCALE GENOMIC DNA]</scope>
    <source>
        <strain evidence="1 2">ATCC 29039</strain>
    </source>
</reference>
<protein>
    <recommendedName>
        <fullName evidence="3">DUF4132 domain-containing protein</fullName>
    </recommendedName>
</protein>
<dbReference type="Proteomes" id="UP000664052">
    <property type="component" value="Unassembled WGS sequence"/>
</dbReference>
<organism evidence="1 2">
    <name type="scientific">Corallococcus macrosporus</name>
    <dbReference type="NCBI Taxonomy" id="35"/>
    <lineage>
        <taxon>Bacteria</taxon>
        <taxon>Pseudomonadati</taxon>
        <taxon>Myxococcota</taxon>
        <taxon>Myxococcia</taxon>
        <taxon>Myxococcales</taxon>
        <taxon>Cystobacterineae</taxon>
        <taxon>Myxococcaceae</taxon>
        <taxon>Corallococcus</taxon>
    </lineage>
</organism>
<dbReference type="RefSeq" id="WP_207055462.1">
    <property type="nucleotide sequence ID" value="NZ_JAFIMU010000008.1"/>
</dbReference>
<sequence length="724" mass="80119">MISADEFRNNVEAQLHYAAGLSQEEASAILESRLNDTWWEVAPSLWIEVASAVDKRTGRQGTDEALVSRLAQRLVGARLSPALHDVLPRVVTELIAAPATAASIGPVLDPLLKWVVQSARAGDAGLVANVMGALTSQSPLSSLSQAAQREYARLLFGRSPNAASTQGSLADPQGEEAQVRLEFRRRTEFLRSFVPLAQWMIEKGSAELRQPERMPLIAMLLECLAEGTPAELQLILRYVSLHSQSAEGFWPYHRDLFWMAAERVLAEGAPGTLIRELVARMYRGHWWAETCAHPLEVPEKLPLACQALLQGLVDGSFEVIASAGMQRFHPVAWGLAFQRAPPQAKPLRFMEVAPLALALEMLCANASASPAPLALVDWTHFLVKEWIRLHGLDAKELEALLKLTAFPILGPPVASGLKEALLAAPPTQDTPLALRILDECGGTPNALRAVLALELEWLKFAHRSPSRLEWLQDEFRRVLHLPWAEPVAGIDLARMFEGARDVRFTRLVEDDQVEIRGDCIYLHEPSYQQLDDSIANQEEFLATSMLFFLHEWVHVRQGIGKKSMVDLLRETGGESTLMHLDLSADHAAAKLAHQAEPRWTLAWLKELQSRSLFSYPAGRGHTSASRGRKTTRLVSLRLDYLVRAASQPPYWSSKLGAGYVFADLSPGGGAMLLLVSGPPVSVVANCRLSSEQTTFLTTIMDEREEVGDRLADLDELLRGRFHLR</sequence>
<keyword evidence="2" id="KW-1185">Reference proteome</keyword>
<comment type="caution">
    <text evidence="1">The sequence shown here is derived from an EMBL/GenBank/DDBJ whole genome shotgun (WGS) entry which is preliminary data.</text>
</comment>